<dbReference type="Gene3D" id="3.40.630.10">
    <property type="entry name" value="Zn peptidases"/>
    <property type="match status" value="1"/>
</dbReference>
<feature type="domain" description="Peptidase M20 dimerisation" evidence="4">
    <location>
        <begin position="187"/>
        <end position="279"/>
    </location>
</feature>
<dbReference type="InterPro" id="IPR002933">
    <property type="entry name" value="Peptidase_M20"/>
</dbReference>
<organism evidence="5 6">
    <name type="scientific">Staphylococcus warneri</name>
    <dbReference type="NCBI Taxonomy" id="1292"/>
    <lineage>
        <taxon>Bacteria</taxon>
        <taxon>Bacillati</taxon>
        <taxon>Bacillota</taxon>
        <taxon>Bacilli</taxon>
        <taxon>Bacillales</taxon>
        <taxon>Staphylococcaceae</taxon>
        <taxon>Staphylococcus</taxon>
    </lineage>
</organism>
<dbReference type="InterPro" id="IPR017439">
    <property type="entry name" value="Amidohydrolase"/>
</dbReference>
<accession>A0A2T4Q0F2</accession>
<name>A0A2T4Q0F2_STAWA</name>
<protein>
    <submittedName>
        <fullName evidence="5">Amidohydrolase</fullName>
    </submittedName>
</protein>
<dbReference type="SUPFAM" id="SSF55031">
    <property type="entry name" value="Bacterial exopeptidase dimerisation domain"/>
    <property type="match status" value="1"/>
</dbReference>
<gene>
    <name evidence="5" type="ORF">BU085_06610</name>
</gene>
<comment type="similarity">
    <text evidence="1">Belongs to the peptidase M20 family.</text>
</comment>
<evidence type="ECO:0000256" key="1">
    <source>
        <dbReference type="ARBA" id="ARBA00006153"/>
    </source>
</evidence>
<feature type="binding site" evidence="3">
    <location>
        <position position="104"/>
    </location>
    <ligand>
        <name>Mn(2+)</name>
        <dbReference type="ChEBI" id="CHEBI:29035"/>
        <label>2</label>
    </ligand>
</feature>
<dbReference type="Proteomes" id="UP000240717">
    <property type="component" value="Unassembled WGS sequence"/>
</dbReference>
<dbReference type="GO" id="GO:0046872">
    <property type="term" value="F:metal ion binding"/>
    <property type="evidence" value="ECO:0007669"/>
    <property type="project" value="UniProtKB-KW"/>
</dbReference>
<evidence type="ECO:0000259" key="4">
    <source>
        <dbReference type="Pfam" id="PF07687"/>
    </source>
</evidence>
<dbReference type="AlphaFoldDB" id="A0A2T4Q0F2"/>
<dbReference type="NCBIfam" id="TIGR01891">
    <property type="entry name" value="amidohydrolases"/>
    <property type="match status" value="1"/>
</dbReference>
<feature type="binding site" evidence="3">
    <location>
        <position position="102"/>
    </location>
    <ligand>
        <name>Mn(2+)</name>
        <dbReference type="ChEBI" id="CHEBI:29035"/>
        <label>2</label>
    </ligand>
</feature>
<dbReference type="InterPro" id="IPR036264">
    <property type="entry name" value="Bact_exopeptidase_dim_dom"/>
</dbReference>
<evidence type="ECO:0000256" key="3">
    <source>
        <dbReference type="PIRSR" id="PIRSR005962-1"/>
    </source>
</evidence>
<evidence type="ECO:0000256" key="2">
    <source>
        <dbReference type="ARBA" id="ARBA00022801"/>
    </source>
</evidence>
<evidence type="ECO:0000313" key="6">
    <source>
        <dbReference type="Proteomes" id="UP000240717"/>
    </source>
</evidence>
<comment type="caution">
    <text evidence="5">The sequence shown here is derived from an EMBL/GenBank/DDBJ whole genome shotgun (WGS) entry which is preliminary data.</text>
</comment>
<dbReference type="CDD" id="cd08021">
    <property type="entry name" value="M20_Acy1_YhaA-like"/>
    <property type="match status" value="1"/>
</dbReference>
<evidence type="ECO:0000313" key="5">
    <source>
        <dbReference type="EMBL" id="PTI51019.1"/>
    </source>
</evidence>
<dbReference type="PANTHER" id="PTHR11014:SF63">
    <property type="entry name" value="METALLOPEPTIDASE, PUTATIVE (AFU_ORTHOLOGUE AFUA_6G09600)-RELATED"/>
    <property type="match status" value="1"/>
</dbReference>
<dbReference type="Pfam" id="PF07687">
    <property type="entry name" value="M20_dimer"/>
    <property type="match status" value="1"/>
</dbReference>
<feature type="binding site" evidence="3">
    <location>
        <position position="138"/>
    </location>
    <ligand>
        <name>Mn(2+)</name>
        <dbReference type="ChEBI" id="CHEBI:29035"/>
        <label>2</label>
    </ligand>
</feature>
<dbReference type="Pfam" id="PF01546">
    <property type="entry name" value="Peptidase_M20"/>
    <property type="match status" value="1"/>
</dbReference>
<keyword evidence="3" id="KW-0464">Manganese</keyword>
<dbReference type="EMBL" id="PZEV01000018">
    <property type="protein sequence ID" value="PTI51019.1"/>
    <property type="molecule type" value="Genomic_DNA"/>
</dbReference>
<keyword evidence="2 5" id="KW-0378">Hydrolase</keyword>
<dbReference type="PANTHER" id="PTHR11014">
    <property type="entry name" value="PEPTIDASE M20 FAMILY MEMBER"/>
    <property type="match status" value="1"/>
</dbReference>
<proteinExistence type="inferred from homology"/>
<dbReference type="PIRSF" id="PIRSF005962">
    <property type="entry name" value="Pept_M20D_amidohydro"/>
    <property type="match status" value="1"/>
</dbReference>
<feature type="binding site" evidence="3">
    <location>
        <position position="360"/>
    </location>
    <ligand>
        <name>Mn(2+)</name>
        <dbReference type="ChEBI" id="CHEBI:29035"/>
        <label>2</label>
    </ligand>
</feature>
<dbReference type="Gene3D" id="3.30.70.360">
    <property type="match status" value="1"/>
</dbReference>
<dbReference type="STRING" id="1194526.A284_10595"/>
<keyword evidence="3" id="KW-0479">Metal-binding</keyword>
<dbReference type="RefSeq" id="WP_075777919.1">
    <property type="nucleotide sequence ID" value="NZ_JAIBNN010000001.1"/>
</dbReference>
<dbReference type="InterPro" id="IPR011650">
    <property type="entry name" value="Peptidase_M20_dimer"/>
</dbReference>
<dbReference type="SUPFAM" id="SSF53187">
    <property type="entry name" value="Zn-dependent exopeptidases"/>
    <property type="match status" value="1"/>
</dbReference>
<sequence>MFDWFQLASKKEKRMIQLRRYLHQYPELSFEEKQTHDYIVNQLSQLSCDIQTPVGRNGIKATFKGKADGPTIAFRADFDALPVQELNDVPYKSKNDGCMHACGHDGHTAILLGVAEIINEHRHLLKGNVVFIFQYGEEIMPGGSQEMINDGCLQDVDKIYGTHLWSGYPTGTIYSRPGPIMASPDEFSITIQGKGGHGAKPQETIDPIVIMAEFILSAQKIVSRTIDPVKQAVLTFGMVQAGSSDSVIPDSAFCKGTVRTFDTNLQNHIKTKMEKLLQGLAVANDITYDFNYIKGYLPLHNHQQAYEVVKQAANDMHLRFNESDLMMIGEDFSHYLKVRPGAFFLTGCGNQDKNITAPHHNPYFDIDESSFKYAASEFLKILELENVF</sequence>
<feature type="binding site" evidence="3">
    <location>
        <position position="163"/>
    </location>
    <ligand>
        <name>Mn(2+)</name>
        <dbReference type="ChEBI" id="CHEBI:29035"/>
        <label>2</label>
    </ligand>
</feature>
<comment type="cofactor">
    <cofactor evidence="3">
        <name>Mn(2+)</name>
        <dbReference type="ChEBI" id="CHEBI:29035"/>
    </cofactor>
    <text evidence="3">The Mn(2+) ion enhances activity.</text>
</comment>
<dbReference type="GO" id="GO:0016787">
    <property type="term" value="F:hydrolase activity"/>
    <property type="evidence" value="ECO:0007669"/>
    <property type="project" value="UniProtKB-KW"/>
</dbReference>
<dbReference type="FunFam" id="3.30.70.360:FF:000014">
    <property type="entry name" value="N-acyl-L-amino acid amidohydrolase"/>
    <property type="match status" value="1"/>
</dbReference>
<reference evidence="5 6" key="1">
    <citation type="journal article" date="2016" name="Front. Microbiol.">
        <title>Comprehensive Phylogenetic Analysis of Bovine Non-aureus Staphylococci Species Based on Whole-Genome Sequencing.</title>
        <authorList>
            <person name="Naushad S."/>
            <person name="Barkema H.W."/>
            <person name="Luby C."/>
            <person name="Condas L.A."/>
            <person name="Nobrega D.B."/>
            <person name="Carson D.A."/>
            <person name="De Buck J."/>
        </authorList>
    </citation>
    <scope>NUCLEOTIDE SEQUENCE [LARGE SCALE GENOMIC DNA]</scope>
    <source>
        <strain evidence="5 6">SNUC 2993</strain>
    </source>
</reference>